<evidence type="ECO:0000256" key="2">
    <source>
        <dbReference type="ARBA" id="ARBA00022649"/>
    </source>
</evidence>
<comment type="caution">
    <text evidence="10">The sequence shown here is derived from an EMBL/GenBank/DDBJ whole genome shotgun (WGS) entry which is preliminary data.</text>
</comment>
<feature type="binding site" evidence="8">
    <location>
        <position position="5"/>
    </location>
    <ligand>
        <name>Mg(2+)</name>
        <dbReference type="ChEBI" id="CHEBI:18420"/>
    </ligand>
</feature>
<keyword evidence="8" id="KW-0800">Toxin</keyword>
<comment type="similarity">
    <text evidence="7 8">Belongs to the PINc/VapC protein family.</text>
</comment>
<dbReference type="Pfam" id="PF01850">
    <property type="entry name" value="PIN"/>
    <property type="match status" value="1"/>
</dbReference>
<evidence type="ECO:0000313" key="11">
    <source>
        <dbReference type="Proteomes" id="UP001242480"/>
    </source>
</evidence>
<dbReference type="RefSeq" id="WP_307271258.1">
    <property type="nucleotide sequence ID" value="NZ_JAUSVX010000003.1"/>
</dbReference>
<dbReference type="PANTHER" id="PTHR33653">
    <property type="entry name" value="RIBONUCLEASE VAPC2"/>
    <property type="match status" value="1"/>
</dbReference>
<evidence type="ECO:0000256" key="1">
    <source>
        <dbReference type="ARBA" id="ARBA00001946"/>
    </source>
</evidence>
<keyword evidence="2 8" id="KW-1277">Toxin-antitoxin system</keyword>
<keyword evidence="5 8" id="KW-0378">Hydrolase</keyword>
<keyword evidence="6 8" id="KW-0460">Magnesium</keyword>
<evidence type="ECO:0000259" key="9">
    <source>
        <dbReference type="Pfam" id="PF01850"/>
    </source>
</evidence>
<organism evidence="10 11">
    <name type="scientific">Labrys wisconsinensis</name>
    <dbReference type="NCBI Taxonomy" id="425677"/>
    <lineage>
        <taxon>Bacteria</taxon>
        <taxon>Pseudomonadati</taxon>
        <taxon>Pseudomonadota</taxon>
        <taxon>Alphaproteobacteria</taxon>
        <taxon>Hyphomicrobiales</taxon>
        <taxon>Xanthobacteraceae</taxon>
        <taxon>Labrys</taxon>
    </lineage>
</organism>
<keyword evidence="3 8" id="KW-0540">Nuclease</keyword>
<dbReference type="EMBL" id="JAUSVX010000003">
    <property type="protein sequence ID" value="MDQ0469077.1"/>
    <property type="molecule type" value="Genomic_DNA"/>
</dbReference>
<sequence length="136" mass="15235">MYLLDTNVVSELRRLRPHGAVLKWLQGIDDADLHLSAVTIGEIQAGIEIAREQDGGKATEIEAWLEQVAATFNVLPMDARAFRCWGRLMHRRSDHLVEDAMIAATAQVHDLIVATRNVRDFDPFGVRTFNPFVASP</sequence>
<evidence type="ECO:0000256" key="5">
    <source>
        <dbReference type="ARBA" id="ARBA00022801"/>
    </source>
</evidence>
<dbReference type="CDD" id="cd18746">
    <property type="entry name" value="PIN_VapC4-5_FitB-like"/>
    <property type="match status" value="1"/>
</dbReference>
<evidence type="ECO:0000256" key="7">
    <source>
        <dbReference type="ARBA" id="ARBA00038093"/>
    </source>
</evidence>
<keyword evidence="11" id="KW-1185">Reference proteome</keyword>
<feature type="binding site" evidence="8">
    <location>
        <position position="99"/>
    </location>
    <ligand>
        <name>Mg(2+)</name>
        <dbReference type="ChEBI" id="CHEBI:18420"/>
    </ligand>
</feature>
<dbReference type="EC" id="3.1.-.-" evidence="8"/>
<reference evidence="10 11" key="1">
    <citation type="submission" date="2023-07" db="EMBL/GenBank/DDBJ databases">
        <title>Genomic Encyclopedia of Type Strains, Phase IV (KMG-IV): sequencing the most valuable type-strain genomes for metagenomic binning, comparative biology and taxonomic classification.</title>
        <authorList>
            <person name="Goeker M."/>
        </authorList>
    </citation>
    <scope>NUCLEOTIDE SEQUENCE [LARGE SCALE GENOMIC DNA]</scope>
    <source>
        <strain evidence="10 11">DSM 19619</strain>
    </source>
</reference>
<dbReference type="SUPFAM" id="SSF88723">
    <property type="entry name" value="PIN domain-like"/>
    <property type="match status" value="1"/>
</dbReference>
<feature type="domain" description="PIN" evidence="9">
    <location>
        <begin position="2"/>
        <end position="119"/>
    </location>
</feature>
<dbReference type="HAMAP" id="MF_00265">
    <property type="entry name" value="VapC_Nob1"/>
    <property type="match status" value="1"/>
</dbReference>
<evidence type="ECO:0000256" key="6">
    <source>
        <dbReference type="ARBA" id="ARBA00022842"/>
    </source>
</evidence>
<accession>A0ABU0J478</accession>
<dbReference type="PANTHER" id="PTHR33653:SF1">
    <property type="entry name" value="RIBONUCLEASE VAPC2"/>
    <property type="match status" value="1"/>
</dbReference>
<evidence type="ECO:0000256" key="4">
    <source>
        <dbReference type="ARBA" id="ARBA00022723"/>
    </source>
</evidence>
<dbReference type="Gene3D" id="3.40.50.1010">
    <property type="entry name" value="5'-nuclease"/>
    <property type="match status" value="1"/>
</dbReference>
<comment type="function">
    <text evidence="8">Toxic component of a toxin-antitoxin (TA) system. An RNase.</text>
</comment>
<comment type="cofactor">
    <cofactor evidence="1 8">
        <name>Mg(2+)</name>
        <dbReference type="ChEBI" id="CHEBI:18420"/>
    </cofactor>
</comment>
<dbReference type="InterPro" id="IPR050556">
    <property type="entry name" value="Type_II_TA_system_RNase"/>
</dbReference>
<evidence type="ECO:0000256" key="8">
    <source>
        <dbReference type="HAMAP-Rule" id="MF_00265"/>
    </source>
</evidence>
<dbReference type="InterPro" id="IPR022907">
    <property type="entry name" value="VapC_family"/>
</dbReference>
<proteinExistence type="inferred from homology"/>
<keyword evidence="4 8" id="KW-0479">Metal-binding</keyword>
<evidence type="ECO:0000256" key="3">
    <source>
        <dbReference type="ARBA" id="ARBA00022722"/>
    </source>
</evidence>
<dbReference type="Proteomes" id="UP001242480">
    <property type="component" value="Unassembled WGS sequence"/>
</dbReference>
<evidence type="ECO:0000313" key="10">
    <source>
        <dbReference type="EMBL" id="MDQ0469077.1"/>
    </source>
</evidence>
<protein>
    <recommendedName>
        <fullName evidence="8">Ribonuclease VapC</fullName>
        <shortName evidence="8">RNase VapC</shortName>
        <ecNumber evidence="8">3.1.-.-</ecNumber>
    </recommendedName>
    <alternativeName>
        <fullName evidence="8">Toxin VapC</fullName>
    </alternativeName>
</protein>
<dbReference type="InterPro" id="IPR029060">
    <property type="entry name" value="PIN-like_dom_sf"/>
</dbReference>
<gene>
    <name evidence="8" type="primary">vapC</name>
    <name evidence="10" type="ORF">QO011_002088</name>
</gene>
<name>A0ABU0J478_9HYPH</name>
<dbReference type="InterPro" id="IPR002716">
    <property type="entry name" value="PIN_dom"/>
</dbReference>